<dbReference type="Proteomes" id="UP000053469">
    <property type="component" value="Unassembled WGS sequence"/>
</dbReference>
<evidence type="ECO:0000313" key="3">
    <source>
        <dbReference type="Proteomes" id="UP000053469"/>
    </source>
</evidence>
<feature type="compositionally biased region" description="Polar residues" evidence="1">
    <location>
        <begin position="54"/>
        <end position="64"/>
    </location>
</feature>
<evidence type="ECO:0000313" key="2">
    <source>
        <dbReference type="EMBL" id="KUK67336.1"/>
    </source>
</evidence>
<sequence length="71" mass="8669">MFNNIEKREIDPSRMNPYDLEDVARLKDFFDRKRAVEKEKSRPKTNPRDVNPYDLNQTVKFTNPTRRELRQ</sequence>
<reference evidence="3" key="1">
    <citation type="journal article" date="2015" name="MBio">
        <title>Genome-Resolved Metagenomic Analysis Reveals Roles for Candidate Phyla and Other Microbial Community Members in Biogeochemical Transformations in Oil Reservoirs.</title>
        <authorList>
            <person name="Hu P."/>
            <person name="Tom L."/>
            <person name="Singh A."/>
            <person name="Thomas B.C."/>
            <person name="Baker B.J."/>
            <person name="Piceno Y.M."/>
            <person name="Andersen G.L."/>
            <person name="Banfield J.F."/>
        </authorList>
    </citation>
    <scope>NUCLEOTIDE SEQUENCE [LARGE SCALE GENOMIC DNA]</scope>
</reference>
<accession>A0A101GZ28</accession>
<evidence type="ECO:0000256" key="1">
    <source>
        <dbReference type="SAM" id="MobiDB-lite"/>
    </source>
</evidence>
<comment type="caution">
    <text evidence="2">The sequence shown here is derived from an EMBL/GenBank/DDBJ whole genome shotgun (WGS) entry which is preliminary data.</text>
</comment>
<protein>
    <submittedName>
        <fullName evidence="2">Uncharacterized protein</fullName>
    </submittedName>
</protein>
<dbReference type="AlphaFoldDB" id="A0A101GZ28"/>
<organism evidence="2 3">
    <name type="scientific">candidate division WS6 bacterium 36_33</name>
    <dbReference type="NCBI Taxonomy" id="1641388"/>
    <lineage>
        <taxon>Bacteria</taxon>
        <taxon>Candidatus Dojkabacteria</taxon>
    </lineage>
</organism>
<proteinExistence type="predicted"/>
<feature type="region of interest" description="Disordered" evidence="1">
    <location>
        <begin position="35"/>
        <end position="71"/>
    </location>
</feature>
<dbReference type="EMBL" id="LGGI01000018">
    <property type="protein sequence ID" value="KUK67336.1"/>
    <property type="molecule type" value="Genomic_DNA"/>
</dbReference>
<gene>
    <name evidence="2" type="ORF">XD87_0189</name>
</gene>
<name>A0A101GZ28_9BACT</name>